<sequence>LGASLPKGSRPARGGGGGAHLQLAGAAVLDERRESCQLQLRVCLQLVPHQVGHLGHVVAQVLAHGDADGVAAPLLLVPEAPRWLQEQQQQQQQPQTEIDAPGRPQDARHCAPPGHGQRRGRQRRRREVVQQTPPACTEAPAARVAPSSREGSVIRRQGRRRGSGRVSGSCARLCGILDARGGGRRTDCEGHGCRRRAPSPLAGAGRVRSASGRTPPAPSTAPFSPPQLSAALEVRWAVAGRDGQRASPMAGRRGQRGAGPPAAGRVRPPPACRPASPPPPSLRPSLPGRPARLPGSHFPPTRFAALGGQAGMERSCSRWASLPPPLPALASLPQHARSTVSFEDAGRSPFPGRSFSCQQLFFFGHGTHRRC</sequence>
<organism evidence="2">
    <name type="scientific">Mustela putorius furo</name>
    <name type="common">European domestic ferret</name>
    <name type="synonym">Mustela furo</name>
    <dbReference type="NCBI Taxonomy" id="9669"/>
    <lineage>
        <taxon>Eukaryota</taxon>
        <taxon>Metazoa</taxon>
        <taxon>Chordata</taxon>
        <taxon>Craniata</taxon>
        <taxon>Vertebrata</taxon>
        <taxon>Euteleostomi</taxon>
        <taxon>Mammalia</taxon>
        <taxon>Eutheria</taxon>
        <taxon>Laurasiatheria</taxon>
        <taxon>Carnivora</taxon>
        <taxon>Caniformia</taxon>
        <taxon>Musteloidea</taxon>
        <taxon>Mustelidae</taxon>
        <taxon>Mustelinae</taxon>
        <taxon>Mustela</taxon>
    </lineage>
</organism>
<feature type="compositionally biased region" description="Low complexity" evidence="1">
    <location>
        <begin position="85"/>
        <end position="95"/>
    </location>
</feature>
<dbReference type="AlphaFoldDB" id="M3YG25"/>
<proteinExistence type="predicted"/>
<feature type="region of interest" description="Disordered" evidence="1">
    <location>
        <begin position="184"/>
        <end position="227"/>
    </location>
</feature>
<feature type="compositionally biased region" description="Pro residues" evidence="1">
    <location>
        <begin position="267"/>
        <end position="282"/>
    </location>
</feature>
<feature type="compositionally biased region" description="Low complexity" evidence="1">
    <location>
        <begin position="283"/>
        <end position="295"/>
    </location>
</feature>
<evidence type="ECO:0000313" key="2">
    <source>
        <dbReference type="Ensembl" id="ENSMPUP00000010282.1"/>
    </source>
</evidence>
<dbReference type="eggNOG" id="ENOG502TFKA">
    <property type="taxonomic scope" value="Eukaryota"/>
</dbReference>
<dbReference type="Ensembl" id="ENSMPUT00000010446.1">
    <property type="protein sequence ID" value="ENSMPUP00000010282.1"/>
    <property type="gene ID" value="ENSMPUG00000010356.1"/>
</dbReference>
<dbReference type="HOGENOM" id="CLU_747120_0_0_1"/>
<dbReference type="InParanoid" id="M3YG25"/>
<feature type="compositionally biased region" description="Pro residues" evidence="1">
    <location>
        <begin position="215"/>
        <end position="225"/>
    </location>
</feature>
<evidence type="ECO:0000256" key="1">
    <source>
        <dbReference type="SAM" id="MobiDB-lite"/>
    </source>
</evidence>
<name>M3YG25_MUSPF</name>
<feature type="compositionally biased region" description="Basic residues" evidence="1">
    <location>
        <begin position="116"/>
        <end position="126"/>
    </location>
</feature>
<dbReference type="EMBL" id="AEYP01058513">
    <property type="status" value="NOT_ANNOTATED_CDS"/>
    <property type="molecule type" value="Genomic_DNA"/>
</dbReference>
<feature type="region of interest" description="Disordered" evidence="1">
    <location>
        <begin position="84"/>
        <end position="168"/>
    </location>
</feature>
<accession>M3YG25</accession>
<feature type="region of interest" description="Disordered" evidence="1">
    <location>
        <begin position="242"/>
        <end position="304"/>
    </location>
</feature>
<protein>
    <submittedName>
        <fullName evidence="2">Uncharacterized protein</fullName>
    </submittedName>
</protein>
<reference evidence="2" key="1">
    <citation type="submission" date="2024-06" db="UniProtKB">
        <authorList>
            <consortium name="Ensembl"/>
        </authorList>
    </citation>
    <scope>IDENTIFICATION</scope>
</reference>